<dbReference type="KEGG" id="chya:V22_16240"/>
<evidence type="ECO:0000313" key="2">
    <source>
        <dbReference type="EMBL" id="QDT64390.1"/>
    </source>
</evidence>
<keyword evidence="1" id="KW-1133">Transmembrane helix</keyword>
<reference evidence="2 3" key="1">
    <citation type="submission" date="2019-02" db="EMBL/GenBank/DDBJ databases">
        <title>Deep-cultivation of Planctomycetes and their phenomic and genomic characterization uncovers novel biology.</title>
        <authorList>
            <person name="Wiegand S."/>
            <person name="Jogler M."/>
            <person name="Boedeker C."/>
            <person name="Pinto D."/>
            <person name="Vollmers J."/>
            <person name="Rivas-Marin E."/>
            <person name="Kohn T."/>
            <person name="Peeters S.H."/>
            <person name="Heuer A."/>
            <person name="Rast P."/>
            <person name="Oberbeckmann S."/>
            <person name="Bunk B."/>
            <person name="Jeske O."/>
            <person name="Meyerdierks A."/>
            <person name="Storesund J.E."/>
            <person name="Kallscheuer N."/>
            <person name="Luecker S."/>
            <person name="Lage O.M."/>
            <person name="Pohl T."/>
            <person name="Merkel B.J."/>
            <person name="Hornburger P."/>
            <person name="Mueller R.-W."/>
            <person name="Bruemmer F."/>
            <person name="Labrenz M."/>
            <person name="Spormann A.M."/>
            <person name="Op den Camp H."/>
            <person name="Overmann J."/>
            <person name="Amann R."/>
            <person name="Jetten M.S.M."/>
            <person name="Mascher T."/>
            <person name="Medema M.H."/>
            <person name="Devos D.P."/>
            <person name="Kaster A.-K."/>
            <person name="Ovreas L."/>
            <person name="Rohde M."/>
            <person name="Galperin M.Y."/>
            <person name="Jogler C."/>
        </authorList>
    </citation>
    <scope>NUCLEOTIDE SEQUENCE [LARGE SCALE GENOMIC DNA]</scope>
    <source>
        <strain evidence="2 3">V22</strain>
    </source>
</reference>
<feature type="transmembrane region" description="Helical" evidence="1">
    <location>
        <begin position="283"/>
        <end position="312"/>
    </location>
</feature>
<accession>A0A517T7Q9</accession>
<feature type="transmembrane region" description="Helical" evidence="1">
    <location>
        <begin position="206"/>
        <end position="229"/>
    </location>
</feature>
<dbReference type="EMBL" id="CP036316">
    <property type="protein sequence ID" value="QDT64390.1"/>
    <property type="molecule type" value="Genomic_DNA"/>
</dbReference>
<organism evidence="2 3">
    <name type="scientific">Calycomorphotria hydatis</name>
    <dbReference type="NCBI Taxonomy" id="2528027"/>
    <lineage>
        <taxon>Bacteria</taxon>
        <taxon>Pseudomonadati</taxon>
        <taxon>Planctomycetota</taxon>
        <taxon>Planctomycetia</taxon>
        <taxon>Planctomycetales</taxon>
        <taxon>Planctomycetaceae</taxon>
        <taxon>Calycomorphotria</taxon>
    </lineage>
</organism>
<protein>
    <recommendedName>
        <fullName evidence="4">Glycosyltransferase RgtA/B/C/D-like domain-containing protein</fullName>
    </recommendedName>
</protein>
<evidence type="ECO:0008006" key="4">
    <source>
        <dbReference type="Google" id="ProtNLM"/>
    </source>
</evidence>
<proteinExistence type="predicted"/>
<feature type="transmembrane region" description="Helical" evidence="1">
    <location>
        <begin position="443"/>
        <end position="462"/>
    </location>
</feature>
<evidence type="ECO:0000256" key="1">
    <source>
        <dbReference type="SAM" id="Phobius"/>
    </source>
</evidence>
<feature type="transmembrane region" description="Helical" evidence="1">
    <location>
        <begin position="261"/>
        <end position="277"/>
    </location>
</feature>
<name>A0A517T7Q9_9PLAN</name>
<feature type="transmembrane region" description="Helical" evidence="1">
    <location>
        <begin position="69"/>
        <end position="90"/>
    </location>
</feature>
<sequence length="510" mass="56407">MLLVFAACFPIIFLWGTSIPLGVPGEWTWTRLQDPLLLSIASAIPALLCLACYLFFVRQGRLRIERAGTVTQVCWLSGLVAAGFLFLWYAQQAPIEPQYQLGKGPLVLYYPASSGYFTLAREHQNDLGSFLANYETTMSEGDVLHVGTHPPGLVILYSTLRGVFEQLPILKTLVLKTVPDSARMTLDLIKEFSTGGPDPFTEVDSAVLWGMVLLTQFAAALTVVPLYFLCLLAGNRPASFTAAALWPLVPSVSLFLPKSDLLLPVLAMAFLACWFWGRERRSVLLAGLAGLCAWSGLMISLAFLPIGVIVVVAELISLWEKRGEWLSMLTPLLLRCGVAAAVILLLTLCYGLITQSNLFAIWYWNYHNHAGFYDEYTRTYWAWLLVNPLELWVAAGGALLLLAILGMCKALRSDEPLQGRSILFGALLVWGLLWVSGKNSGEAARLWILLMPLLCMWACPYLDAKPRAGEVDILATSRWREVSWWVVISLQGIAAVLTVTRVTGFHFGET</sequence>
<feature type="transmembrane region" description="Helical" evidence="1">
    <location>
        <begin position="380"/>
        <end position="405"/>
    </location>
</feature>
<feature type="transmembrane region" description="Helical" evidence="1">
    <location>
        <begin position="332"/>
        <end position="353"/>
    </location>
</feature>
<keyword evidence="1" id="KW-0472">Membrane</keyword>
<feature type="transmembrane region" description="Helical" evidence="1">
    <location>
        <begin position="482"/>
        <end position="502"/>
    </location>
</feature>
<keyword evidence="3" id="KW-1185">Reference proteome</keyword>
<keyword evidence="1" id="KW-0812">Transmembrane</keyword>
<gene>
    <name evidence="2" type="ORF">V22_16240</name>
</gene>
<feature type="transmembrane region" description="Helical" evidence="1">
    <location>
        <begin position="417"/>
        <end position="437"/>
    </location>
</feature>
<dbReference type="AlphaFoldDB" id="A0A517T7Q9"/>
<evidence type="ECO:0000313" key="3">
    <source>
        <dbReference type="Proteomes" id="UP000319976"/>
    </source>
</evidence>
<dbReference type="Proteomes" id="UP000319976">
    <property type="component" value="Chromosome"/>
</dbReference>
<feature type="transmembrane region" description="Helical" evidence="1">
    <location>
        <begin position="36"/>
        <end position="57"/>
    </location>
</feature>